<name>A0A6U1SJF4_CYCTE</name>
<dbReference type="InterPro" id="IPR013219">
    <property type="entry name" value="Ribosomal_mS33"/>
</dbReference>
<evidence type="ECO:0000256" key="4">
    <source>
        <dbReference type="ARBA" id="ARBA00023128"/>
    </source>
</evidence>
<keyword evidence="4" id="KW-0496">Mitochondrion</keyword>
<keyword evidence="5" id="KW-0687">Ribonucleoprotein</keyword>
<evidence type="ECO:0000256" key="3">
    <source>
        <dbReference type="ARBA" id="ARBA00022980"/>
    </source>
</evidence>
<evidence type="ECO:0000256" key="1">
    <source>
        <dbReference type="ARBA" id="ARBA00004173"/>
    </source>
</evidence>
<comment type="similarity">
    <text evidence="2">Belongs to the mitochondrion-specific ribosomal protein mS33 family.</text>
</comment>
<evidence type="ECO:0000256" key="5">
    <source>
        <dbReference type="ARBA" id="ARBA00023274"/>
    </source>
</evidence>
<gene>
    <name evidence="8" type="ORF">CTEN0397_LOCUS16168</name>
    <name evidence="9" type="ORF">CTEN0397_LOCUS16169</name>
</gene>
<accession>A0A6U1SJF4</accession>
<protein>
    <recommendedName>
        <fullName evidence="6">Small ribosomal subunit protein mS33</fullName>
    </recommendedName>
</protein>
<dbReference type="PANTHER" id="PTHR13362:SF2">
    <property type="entry name" value="SMALL RIBOSOMAL SUBUNIT PROTEIN MS33"/>
    <property type="match status" value="1"/>
</dbReference>
<evidence type="ECO:0000256" key="7">
    <source>
        <dbReference type="SAM" id="MobiDB-lite"/>
    </source>
</evidence>
<dbReference type="AlphaFoldDB" id="A0A6U1SJF4"/>
<organism evidence="8">
    <name type="scientific">Cyclophora tenuis</name>
    <name type="common">Marine diatom</name>
    <dbReference type="NCBI Taxonomy" id="216820"/>
    <lineage>
        <taxon>Eukaryota</taxon>
        <taxon>Sar</taxon>
        <taxon>Stramenopiles</taxon>
        <taxon>Ochrophyta</taxon>
        <taxon>Bacillariophyta</taxon>
        <taxon>Fragilariophyceae</taxon>
        <taxon>Fragilariophycidae</taxon>
        <taxon>Cyclophorales</taxon>
        <taxon>Cyclophoraceae</taxon>
        <taxon>Cyclophora</taxon>
    </lineage>
</organism>
<evidence type="ECO:0000313" key="9">
    <source>
        <dbReference type="EMBL" id="CAD8944965.1"/>
    </source>
</evidence>
<feature type="compositionally biased region" description="Basic and acidic residues" evidence="7">
    <location>
        <begin position="78"/>
        <end position="88"/>
    </location>
</feature>
<sequence length="110" mass="12435">MASSSSSSAMKLLLRSDKPRRVIQALRLDIFGELPNLDNSRRSGTKILKQAHTGPYLARYYPDPIANSARKATPGYKTELEERRERKALVMRRRGKGAPKKGAGKRQQRK</sequence>
<dbReference type="GO" id="GO:0005739">
    <property type="term" value="C:mitochondrion"/>
    <property type="evidence" value="ECO:0007669"/>
    <property type="project" value="UniProtKB-SubCell"/>
</dbReference>
<comment type="subcellular location">
    <subcellularLocation>
        <location evidence="1">Mitochondrion</location>
    </subcellularLocation>
</comment>
<reference evidence="8" key="1">
    <citation type="submission" date="2021-01" db="EMBL/GenBank/DDBJ databases">
        <authorList>
            <person name="Corre E."/>
            <person name="Pelletier E."/>
            <person name="Niang G."/>
            <person name="Scheremetjew M."/>
            <person name="Finn R."/>
            <person name="Kale V."/>
            <person name="Holt S."/>
            <person name="Cochrane G."/>
            <person name="Meng A."/>
            <person name="Brown T."/>
            <person name="Cohen L."/>
        </authorList>
    </citation>
    <scope>NUCLEOTIDE SEQUENCE</scope>
    <source>
        <strain evidence="8">ECT3854</strain>
    </source>
</reference>
<dbReference type="Pfam" id="PF08293">
    <property type="entry name" value="MRP-S33"/>
    <property type="match status" value="1"/>
</dbReference>
<dbReference type="EMBL" id="HBFW01025197">
    <property type="protein sequence ID" value="CAD8944965.1"/>
    <property type="molecule type" value="Transcribed_RNA"/>
</dbReference>
<dbReference type="GO" id="GO:0005840">
    <property type="term" value="C:ribosome"/>
    <property type="evidence" value="ECO:0007669"/>
    <property type="project" value="UniProtKB-KW"/>
</dbReference>
<feature type="region of interest" description="Disordered" evidence="7">
    <location>
        <begin position="67"/>
        <end position="110"/>
    </location>
</feature>
<dbReference type="EMBL" id="HBFW01025195">
    <property type="protein sequence ID" value="CAD8944964.1"/>
    <property type="molecule type" value="Transcribed_RNA"/>
</dbReference>
<evidence type="ECO:0000256" key="2">
    <source>
        <dbReference type="ARBA" id="ARBA00008970"/>
    </source>
</evidence>
<dbReference type="GO" id="GO:1990904">
    <property type="term" value="C:ribonucleoprotein complex"/>
    <property type="evidence" value="ECO:0007669"/>
    <property type="project" value="UniProtKB-KW"/>
</dbReference>
<evidence type="ECO:0000256" key="6">
    <source>
        <dbReference type="ARBA" id="ARBA00035132"/>
    </source>
</evidence>
<feature type="compositionally biased region" description="Basic residues" evidence="7">
    <location>
        <begin position="89"/>
        <end position="110"/>
    </location>
</feature>
<proteinExistence type="inferred from homology"/>
<evidence type="ECO:0000313" key="8">
    <source>
        <dbReference type="EMBL" id="CAD8944964.1"/>
    </source>
</evidence>
<keyword evidence="3" id="KW-0689">Ribosomal protein</keyword>
<dbReference type="PANTHER" id="PTHR13362">
    <property type="entry name" value="MITOCHONDRIAL RIBOSOMAL PROTEIN S33"/>
    <property type="match status" value="1"/>
</dbReference>